<dbReference type="AlphaFoldDB" id="A0A937K3G8"/>
<organism evidence="7 8">
    <name type="scientific">Clostridium paridis</name>
    <dbReference type="NCBI Taxonomy" id="2803863"/>
    <lineage>
        <taxon>Bacteria</taxon>
        <taxon>Bacillati</taxon>
        <taxon>Bacillota</taxon>
        <taxon>Clostridia</taxon>
        <taxon>Eubacteriales</taxon>
        <taxon>Clostridiaceae</taxon>
        <taxon>Clostridium</taxon>
    </lineage>
</organism>
<dbReference type="SUPFAM" id="SSF55469">
    <property type="entry name" value="FMN-dependent nitroreductase-like"/>
    <property type="match status" value="2"/>
</dbReference>
<dbReference type="Gene3D" id="3.40.109.10">
    <property type="entry name" value="NADH Oxidase"/>
    <property type="match status" value="1"/>
</dbReference>
<proteinExistence type="inferred from homology"/>
<dbReference type="InterPro" id="IPR029478">
    <property type="entry name" value="TM1586_NiRdase"/>
</dbReference>
<evidence type="ECO:0000313" key="8">
    <source>
        <dbReference type="Proteomes" id="UP000623681"/>
    </source>
</evidence>
<evidence type="ECO:0000256" key="5">
    <source>
        <dbReference type="ARBA" id="ARBA00023002"/>
    </source>
</evidence>
<sequence length="261" mass="29884">MNIIEAIYKRKSIRKYVPYNISQSDFGDVENLVNNVQSLYSEIQMKITLIKEGIKIQEISKGIIGSYGKIEAPHYMVITSEEKEGYLENIGYTLEQIVLELADRGIGTCYIGGSIKKELLKDIMEIPSNQKPIIVVAFGYPANEPELEIKELENFKRKALEDIIIGNYEEKFREIFNLVRVAPSAINLQPWRLYVNENSIDLYANKGNILTKGLSHFSELDSGIALKHLELGCKERNITFEIKNQKLEDKKNLKYITSVML</sequence>
<keyword evidence="8" id="KW-1185">Reference proteome</keyword>
<accession>A0A937K3G8</accession>
<dbReference type="PANTHER" id="PTHR43673">
    <property type="entry name" value="NAD(P)H NITROREDUCTASE YDGI-RELATED"/>
    <property type="match status" value="1"/>
</dbReference>
<keyword evidence="5" id="KW-0560">Oxidoreductase</keyword>
<dbReference type="Pfam" id="PF14512">
    <property type="entry name" value="TM1586_NiRdase"/>
    <property type="match status" value="1"/>
</dbReference>
<evidence type="ECO:0000256" key="3">
    <source>
        <dbReference type="ARBA" id="ARBA00022630"/>
    </source>
</evidence>
<dbReference type="InterPro" id="IPR000415">
    <property type="entry name" value="Nitroreductase-like"/>
</dbReference>
<evidence type="ECO:0000256" key="2">
    <source>
        <dbReference type="ARBA" id="ARBA00007118"/>
    </source>
</evidence>
<comment type="similarity">
    <text evidence="2">Belongs to the nitroreductase family.</text>
</comment>
<evidence type="ECO:0000256" key="1">
    <source>
        <dbReference type="ARBA" id="ARBA00001917"/>
    </source>
</evidence>
<keyword evidence="4" id="KW-0288">FMN</keyword>
<dbReference type="Proteomes" id="UP000623681">
    <property type="component" value="Unassembled WGS sequence"/>
</dbReference>
<keyword evidence="3" id="KW-0285">Flavoprotein</keyword>
<dbReference type="PANTHER" id="PTHR43673:SF2">
    <property type="entry name" value="NITROREDUCTASE"/>
    <property type="match status" value="1"/>
</dbReference>
<feature type="domain" description="Putative nitroreductase TM1586" evidence="6">
    <location>
        <begin position="2"/>
        <end position="232"/>
    </location>
</feature>
<protein>
    <submittedName>
        <fullName evidence="7">Nitroreductase family protein</fullName>
    </submittedName>
</protein>
<evidence type="ECO:0000259" key="6">
    <source>
        <dbReference type="Pfam" id="PF14512"/>
    </source>
</evidence>
<comment type="cofactor">
    <cofactor evidence="1">
        <name>FMN</name>
        <dbReference type="ChEBI" id="CHEBI:58210"/>
    </cofactor>
</comment>
<reference evidence="7" key="1">
    <citation type="submission" date="2021-01" db="EMBL/GenBank/DDBJ databases">
        <title>Genome public.</title>
        <authorList>
            <person name="Liu C."/>
            <person name="Sun Q."/>
        </authorList>
    </citation>
    <scope>NUCLEOTIDE SEQUENCE</scope>
    <source>
        <strain evidence="7">YIM B02565</strain>
    </source>
</reference>
<evidence type="ECO:0000313" key="7">
    <source>
        <dbReference type="EMBL" id="MBL4930749.1"/>
    </source>
</evidence>
<dbReference type="GO" id="GO:0016491">
    <property type="term" value="F:oxidoreductase activity"/>
    <property type="evidence" value="ECO:0007669"/>
    <property type="project" value="UniProtKB-KW"/>
</dbReference>
<dbReference type="RefSeq" id="WP_202766131.1">
    <property type="nucleotide sequence ID" value="NZ_JAESWA010000015.1"/>
</dbReference>
<evidence type="ECO:0000256" key="4">
    <source>
        <dbReference type="ARBA" id="ARBA00022643"/>
    </source>
</evidence>
<dbReference type="EMBL" id="JAESWA010000015">
    <property type="protein sequence ID" value="MBL4930749.1"/>
    <property type="molecule type" value="Genomic_DNA"/>
</dbReference>
<gene>
    <name evidence="7" type="ORF">JK634_02945</name>
</gene>
<comment type="caution">
    <text evidence="7">The sequence shown here is derived from an EMBL/GenBank/DDBJ whole genome shotgun (WGS) entry which is preliminary data.</text>
</comment>
<name>A0A937K3G8_9CLOT</name>
<dbReference type="Gene3D" id="3.40.109.30">
    <property type="entry name" value="putative nitroreductase (tm1586), domain 2"/>
    <property type="match status" value="1"/>
</dbReference>